<name>A0ABN6XT71_9MICO</name>
<organism evidence="1 2">
    <name type="scientific">Frondihabitans sucicola</name>
    <dbReference type="NCBI Taxonomy" id="1268041"/>
    <lineage>
        <taxon>Bacteria</taxon>
        <taxon>Bacillati</taxon>
        <taxon>Actinomycetota</taxon>
        <taxon>Actinomycetes</taxon>
        <taxon>Micrococcales</taxon>
        <taxon>Microbacteriaceae</taxon>
        <taxon>Frondihabitans</taxon>
    </lineage>
</organism>
<evidence type="ECO:0008006" key="3">
    <source>
        <dbReference type="Google" id="ProtNLM"/>
    </source>
</evidence>
<dbReference type="InterPro" id="IPR015422">
    <property type="entry name" value="PyrdxlP-dep_Trfase_small"/>
</dbReference>
<gene>
    <name evidence="1" type="ORF">GCM10025867_04350</name>
</gene>
<dbReference type="EMBL" id="AP027732">
    <property type="protein sequence ID" value="BDZ48194.1"/>
    <property type="molecule type" value="Genomic_DNA"/>
</dbReference>
<evidence type="ECO:0000313" key="1">
    <source>
        <dbReference type="EMBL" id="BDZ48194.1"/>
    </source>
</evidence>
<sequence length="82" mass="9117">MATRLAGALSELPGVTVTQEVQANAVFAILPRHLIEAVRAQHRFYDWNRDTGEVRLMCSFDTQPEHVDALVASVRRELEAAA</sequence>
<dbReference type="Proteomes" id="UP001321486">
    <property type="component" value="Chromosome"/>
</dbReference>
<protein>
    <recommendedName>
        <fullName evidence="3">Threonine aldolase</fullName>
    </recommendedName>
</protein>
<dbReference type="InterPro" id="IPR015424">
    <property type="entry name" value="PyrdxlP-dep_Trfase"/>
</dbReference>
<proteinExistence type="predicted"/>
<reference evidence="2" key="1">
    <citation type="journal article" date="2019" name="Int. J. Syst. Evol. Microbiol.">
        <title>The Global Catalogue of Microorganisms (GCM) 10K type strain sequencing project: providing services to taxonomists for standard genome sequencing and annotation.</title>
        <authorList>
            <consortium name="The Broad Institute Genomics Platform"/>
            <consortium name="The Broad Institute Genome Sequencing Center for Infectious Disease"/>
            <person name="Wu L."/>
            <person name="Ma J."/>
        </authorList>
    </citation>
    <scope>NUCLEOTIDE SEQUENCE [LARGE SCALE GENOMIC DNA]</scope>
    <source>
        <strain evidence="2">NBRC 108728</strain>
    </source>
</reference>
<evidence type="ECO:0000313" key="2">
    <source>
        <dbReference type="Proteomes" id="UP001321486"/>
    </source>
</evidence>
<dbReference type="Gene3D" id="3.90.1150.10">
    <property type="entry name" value="Aspartate Aminotransferase, domain 1"/>
    <property type="match status" value="1"/>
</dbReference>
<dbReference type="SUPFAM" id="SSF53383">
    <property type="entry name" value="PLP-dependent transferases"/>
    <property type="match status" value="1"/>
</dbReference>
<keyword evidence="2" id="KW-1185">Reference proteome</keyword>
<accession>A0ABN6XT71</accession>